<dbReference type="NCBIfam" id="NF001221">
    <property type="entry name" value="PRK00197.1"/>
    <property type="match status" value="1"/>
</dbReference>
<dbReference type="PROSITE" id="PS01223">
    <property type="entry name" value="PROA"/>
    <property type="match status" value="1"/>
</dbReference>
<dbReference type="EC" id="1.2.1.41" evidence="7"/>
<dbReference type="InterPro" id="IPR016162">
    <property type="entry name" value="Ald_DH_N"/>
</dbReference>
<accession>A0A7G8T7H4</accession>
<dbReference type="PANTHER" id="PTHR11063">
    <property type="entry name" value="GLUTAMATE SEMIALDEHYDE DEHYDROGENASE"/>
    <property type="match status" value="1"/>
</dbReference>
<dbReference type="KEGG" id="cfem:HCR03_12545"/>
<name>A0A7G8T7H4_9FIRM</name>
<dbReference type="GO" id="GO:0055129">
    <property type="term" value="P:L-proline biosynthetic process"/>
    <property type="evidence" value="ECO:0007669"/>
    <property type="project" value="UniProtKB-UniRule"/>
</dbReference>
<dbReference type="InterPro" id="IPR020593">
    <property type="entry name" value="G-glutamylP_reductase_CS"/>
</dbReference>
<dbReference type="InterPro" id="IPR012134">
    <property type="entry name" value="Glu-5-SA_DH"/>
</dbReference>
<comment type="function">
    <text evidence="7">Catalyzes the NADPH-dependent reduction of L-glutamate 5-phosphate into L-glutamate 5-semialdehyde and phosphate. The product spontaneously undergoes cyclization to form 1-pyrroline-5-carboxylate.</text>
</comment>
<protein>
    <recommendedName>
        <fullName evidence="7">Gamma-glutamyl phosphate reductase</fullName>
        <shortName evidence="7">GPR</shortName>
        <ecNumber evidence="7">1.2.1.41</ecNumber>
    </recommendedName>
    <alternativeName>
        <fullName evidence="7">Glutamate-5-semialdehyde dehydrogenase</fullName>
    </alternativeName>
    <alternativeName>
        <fullName evidence="7">Glutamyl-gamma-semialdehyde dehydrogenase</fullName>
        <shortName evidence="7">GSA dehydrogenase</shortName>
    </alternativeName>
</protein>
<comment type="similarity">
    <text evidence="7">Belongs to the gamma-glutamyl phosphate reductase family.</text>
</comment>
<organism evidence="9 10">
    <name type="scientific">Caproicibacter fermentans</name>
    <dbReference type="NCBI Taxonomy" id="2576756"/>
    <lineage>
        <taxon>Bacteria</taxon>
        <taxon>Bacillati</taxon>
        <taxon>Bacillota</taxon>
        <taxon>Clostridia</taxon>
        <taxon>Eubacteriales</taxon>
        <taxon>Acutalibacteraceae</taxon>
        <taxon>Caproicibacter</taxon>
    </lineage>
</organism>
<evidence type="ECO:0000256" key="7">
    <source>
        <dbReference type="HAMAP-Rule" id="MF_00412"/>
    </source>
</evidence>
<dbReference type="GO" id="GO:0005737">
    <property type="term" value="C:cytoplasm"/>
    <property type="evidence" value="ECO:0007669"/>
    <property type="project" value="UniProtKB-SubCell"/>
</dbReference>
<dbReference type="InterPro" id="IPR016161">
    <property type="entry name" value="Ald_DH/histidinol_DH"/>
</dbReference>
<comment type="catalytic activity">
    <reaction evidence="6 7">
        <text>L-glutamate 5-semialdehyde + phosphate + NADP(+) = L-glutamyl 5-phosphate + NADPH + H(+)</text>
        <dbReference type="Rhea" id="RHEA:19541"/>
        <dbReference type="ChEBI" id="CHEBI:15378"/>
        <dbReference type="ChEBI" id="CHEBI:43474"/>
        <dbReference type="ChEBI" id="CHEBI:57783"/>
        <dbReference type="ChEBI" id="CHEBI:58066"/>
        <dbReference type="ChEBI" id="CHEBI:58274"/>
        <dbReference type="ChEBI" id="CHEBI:58349"/>
        <dbReference type="EC" id="1.2.1.41"/>
    </reaction>
</comment>
<reference evidence="9 10" key="1">
    <citation type="submission" date="2020-08" db="EMBL/GenBank/DDBJ databases">
        <title>The isolate Caproiciproducens sp. 7D4C2 produces n-caproate at mildly acidic conditions from hexoses: genome and rBOX comparison with related strains and chain-elongating bacteria.</title>
        <authorList>
            <person name="Esquivel-Elizondo S."/>
            <person name="Bagci C."/>
            <person name="Temovska M."/>
            <person name="Jeon B.S."/>
            <person name="Bessarab I."/>
            <person name="Williams R.B.H."/>
            <person name="Huson D.H."/>
            <person name="Angenent L.T."/>
        </authorList>
    </citation>
    <scope>NUCLEOTIDE SEQUENCE [LARGE SCALE GENOMIC DNA]</scope>
    <source>
        <strain evidence="9 10">7D4C2</strain>
    </source>
</reference>
<keyword evidence="4 7" id="KW-0521">NADP</keyword>
<dbReference type="InterPro" id="IPR015590">
    <property type="entry name" value="Aldehyde_DH_dom"/>
</dbReference>
<keyword evidence="2 7" id="KW-0028">Amino-acid biosynthesis</keyword>
<dbReference type="RefSeq" id="WP_187034486.1">
    <property type="nucleotide sequence ID" value="NZ_CP060286.1"/>
</dbReference>
<gene>
    <name evidence="7" type="primary">proA</name>
    <name evidence="9" type="ORF">HCR03_12545</name>
</gene>
<evidence type="ECO:0000259" key="8">
    <source>
        <dbReference type="Pfam" id="PF00171"/>
    </source>
</evidence>
<dbReference type="NCBIfam" id="TIGR00407">
    <property type="entry name" value="proA"/>
    <property type="match status" value="1"/>
</dbReference>
<dbReference type="UniPathway" id="UPA00098">
    <property type="reaction ID" value="UER00360"/>
</dbReference>
<comment type="subcellular location">
    <subcellularLocation>
        <location evidence="7">Cytoplasm</location>
    </subcellularLocation>
</comment>
<dbReference type="GO" id="GO:0050661">
    <property type="term" value="F:NADP binding"/>
    <property type="evidence" value="ECO:0007669"/>
    <property type="project" value="InterPro"/>
</dbReference>
<dbReference type="Gene3D" id="3.40.605.10">
    <property type="entry name" value="Aldehyde Dehydrogenase, Chain A, domain 1"/>
    <property type="match status" value="1"/>
</dbReference>
<evidence type="ECO:0000256" key="1">
    <source>
        <dbReference type="ARBA" id="ARBA00004985"/>
    </source>
</evidence>
<evidence type="ECO:0000256" key="3">
    <source>
        <dbReference type="ARBA" id="ARBA00022650"/>
    </source>
</evidence>
<dbReference type="EMBL" id="CP060286">
    <property type="protein sequence ID" value="QNK39565.1"/>
    <property type="molecule type" value="Genomic_DNA"/>
</dbReference>
<evidence type="ECO:0000313" key="9">
    <source>
        <dbReference type="EMBL" id="QNK39565.1"/>
    </source>
</evidence>
<dbReference type="FunFam" id="3.40.309.10:FF:000006">
    <property type="entry name" value="Gamma-glutamyl phosphate reductase"/>
    <property type="match status" value="1"/>
</dbReference>
<dbReference type="PANTHER" id="PTHR11063:SF8">
    <property type="entry name" value="DELTA-1-PYRROLINE-5-CARBOXYLATE SYNTHASE"/>
    <property type="match status" value="1"/>
</dbReference>
<dbReference type="HAMAP" id="MF_00412">
    <property type="entry name" value="ProA"/>
    <property type="match status" value="1"/>
</dbReference>
<proteinExistence type="inferred from homology"/>
<comment type="pathway">
    <text evidence="1 7">Amino-acid biosynthesis; L-proline biosynthesis; L-glutamate 5-semialdehyde from L-glutamate: step 2/2.</text>
</comment>
<keyword evidence="7" id="KW-0963">Cytoplasm</keyword>
<sequence>MTALQEMGRRAKAAARELAAAGELRQKALFAMAGAVEDSKQEILSANRLDLDQAERDGMSAPLMDRLALSPDRVRSMADGIRSVAAQADPVGQVVSGFLRPNGLKIEKVRVPIGVIGMIYEARPNVTADAAALCLKAGNAVILRGGKEALRSNQAIAGAMRGALEDCGLDPDCVQLVGDTSRDSAAEMMRLTGYLDVLIPRGGQGLIRSVVENSRVPVIQTGAGNCHVYVDDSADVGMAAEIIFNAKTSRPSVCNAIETILVHRDIAQRALPAIQKRLDEKHVELRGCERTRAILGDGVVPATEDDWAAEYLDYILAVRVVDSMDEAIRHIARYSTGHSEAIVTDSYENARRFTAAVDAAAVYVNASTRFTDGGEFGLGAEIGISTQKLHARGPMGAFELTSYKFIVTGSGQIR</sequence>
<evidence type="ECO:0000256" key="2">
    <source>
        <dbReference type="ARBA" id="ARBA00022605"/>
    </source>
</evidence>
<evidence type="ECO:0000256" key="6">
    <source>
        <dbReference type="ARBA" id="ARBA00049024"/>
    </source>
</evidence>
<keyword evidence="3 7" id="KW-0641">Proline biosynthesis</keyword>
<evidence type="ECO:0000256" key="4">
    <source>
        <dbReference type="ARBA" id="ARBA00022857"/>
    </source>
</evidence>
<dbReference type="PIRSF" id="PIRSF000151">
    <property type="entry name" value="GPR"/>
    <property type="match status" value="1"/>
</dbReference>
<evidence type="ECO:0000256" key="5">
    <source>
        <dbReference type="ARBA" id="ARBA00023002"/>
    </source>
</evidence>
<dbReference type="AlphaFoldDB" id="A0A7G8T7H4"/>
<dbReference type="SUPFAM" id="SSF53720">
    <property type="entry name" value="ALDH-like"/>
    <property type="match status" value="1"/>
</dbReference>
<evidence type="ECO:0000313" key="10">
    <source>
        <dbReference type="Proteomes" id="UP000515909"/>
    </source>
</evidence>
<dbReference type="InterPro" id="IPR016163">
    <property type="entry name" value="Ald_DH_C"/>
</dbReference>
<dbReference type="InterPro" id="IPR000965">
    <property type="entry name" value="GPR_dom"/>
</dbReference>
<keyword evidence="5 7" id="KW-0560">Oxidoreductase</keyword>
<feature type="domain" description="Aldehyde dehydrogenase" evidence="8">
    <location>
        <begin position="10"/>
        <end position="280"/>
    </location>
</feature>
<dbReference type="GO" id="GO:0004350">
    <property type="term" value="F:glutamate-5-semialdehyde dehydrogenase activity"/>
    <property type="evidence" value="ECO:0007669"/>
    <property type="project" value="UniProtKB-UniRule"/>
</dbReference>
<dbReference type="Proteomes" id="UP000515909">
    <property type="component" value="Chromosome"/>
</dbReference>
<dbReference type="CDD" id="cd07079">
    <property type="entry name" value="ALDH_F18-19_ProA-GPR"/>
    <property type="match status" value="1"/>
</dbReference>
<dbReference type="Pfam" id="PF00171">
    <property type="entry name" value="Aldedh"/>
    <property type="match status" value="1"/>
</dbReference>
<dbReference type="Gene3D" id="3.40.309.10">
    <property type="entry name" value="Aldehyde Dehydrogenase, Chain A, domain 2"/>
    <property type="match status" value="1"/>
</dbReference>